<dbReference type="InterPro" id="IPR036513">
    <property type="entry name" value="STAS_dom_sf"/>
</dbReference>
<dbReference type="InterPro" id="IPR003658">
    <property type="entry name" value="Anti-sigma_ant"/>
</dbReference>
<reference evidence="4" key="1">
    <citation type="submission" date="2020-11" db="EMBL/GenBank/DDBJ databases">
        <title>Halonatronomonas betainensis gen. nov., sp. nov. a novel haloalkaliphilic representative of the family Halanaerobiacae capable of betaine degradation.</title>
        <authorList>
            <person name="Boltyanskaya Y."/>
            <person name="Kevbrin V."/>
            <person name="Detkova E."/>
            <person name="Grouzdev D.S."/>
            <person name="Koziaeva V."/>
            <person name="Zhilina T."/>
        </authorList>
    </citation>
    <scope>NUCLEOTIDE SEQUENCE</scope>
    <source>
        <strain evidence="4">Z-7014</strain>
    </source>
</reference>
<dbReference type="PANTHER" id="PTHR33495">
    <property type="entry name" value="ANTI-SIGMA FACTOR ANTAGONIST TM_1081-RELATED-RELATED"/>
    <property type="match status" value="1"/>
</dbReference>
<dbReference type="SUPFAM" id="SSF52091">
    <property type="entry name" value="SpoIIaa-like"/>
    <property type="match status" value="1"/>
</dbReference>
<evidence type="ECO:0000313" key="5">
    <source>
        <dbReference type="Proteomes" id="UP000621436"/>
    </source>
</evidence>
<dbReference type="PANTHER" id="PTHR33495:SF2">
    <property type="entry name" value="ANTI-SIGMA FACTOR ANTAGONIST TM_1081-RELATED"/>
    <property type="match status" value="1"/>
</dbReference>
<evidence type="ECO:0000259" key="3">
    <source>
        <dbReference type="PROSITE" id="PS50801"/>
    </source>
</evidence>
<dbReference type="RefSeq" id="WP_270454309.1">
    <property type="nucleotide sequence ID" value="NZ_JADPIE010000005.1"/>
</dbReference>
<dbReference type="Proteomes" id="UP000621436">
    <property type="component" value="Unassembled WGS sequence"/>
</dbReference>
<evidence type="ECO:0000256" key="1">
    <source>
        <dbReference type="ARBA" id="ARBA00009013"/>
    </source>
</evidence>
<feature type="domain" description="STAS" evidence="3">
    <location>
        <begin position="4"/>
        <end position="114"/>
    </location>
</feature>
<keyword evidence="5" id="KW-1185">Reference proteome</keyword>
<proteinExistence type="inferred from homology"/>
<organism evidence="4 5">
    <name type="scientific">Halonatronomonas betaini</name>
    <dbReference type="NCBI Taxonomy" id="2778430"/>
    <lineage>
        <taxon>Bacteria</taxon>
        <taxon>Bacillati</taxon>
        <taxon>Bacillota</taxon>
        <taxon>Clostridia</taxon>
        <taxon>Halanaerobiales</taxon>
        <taxon>Halarsenatibacteraceae</taxon>
        <taxon>Halonatronomonas</taxon>
    </lineage>
</organism>
<name>A0A931F6V8_9FIRM</name>
<comment type="similarity">
    <text evidence="1 2">Belongs to the anti-sigma-factor antagonist family.</text>
</comment>
<protein>
    <recommendedName>
        <fullName evidence="2">Anti-sigma factor antagonist</fullName>
    </recommendedName>
</protein>
<dbReference type="CDD" id="cd07043">
    <property type="entry name" value="STAS_anti-anti-sigma_factors"/>
    <property type="match status" value="1"/>
</dbReference>
<dbReference type="Gene3D" id="3.30.750.24">
    <property type="entry name" value="STAS domain"/>
    <property type="match status" value="1"/>
</dbReference>
<dbReference type="PROSITE" id="PS50801">
    <property type="entry name" value="STAS"/>
    <property type="match status" value="1"/>
</dbReference>
<comment type="caution">
    <text evidence="4">The sequence shown here is derived from an EMBL/GenBank/DDBJ whole genome shotgun (WGS) entry which is preliminary data.</text>
</comment>
<accession>A0A931F6V8</accession>
<sequence>MSDVKLSYEILEGSNILKVDGEVIFENSNRVKEKAKEIIKEIEAKKLIVDLSSTSYLDSSGIGVILSLFKFMRDNDGKLLIANPNEKVKRVFEVTKLNQILDIYNDINKAIEVS</sequence>
<dbReference type="AlphaFoldDB" id="A0A931F6V8"/>
<dbReference type="EMBL" id="JADPIE010000005">
    <property type="protein sequence ID" value="MBF8437335.1"/>
    <property type="molecule type" value="Genomic_DNA"/>
</dbReference>
<dbReference type="InterPro" id="IPR002645">
    <property type="entry name" value="STAS_dom"/>
</dbReference>
<evidence type="ECO:0000313" key="4">
    <source>
        <dbReference type="EMBL" id="MBF8437335.1"/>
    </source>
</evidence>
<dbReference type="NCBIfam" id="TIGR00377">
    <property type="entry name" value="ant_ant_sig"/>
    <property type="match status" value="1"/>
</dbReference>
<gene>
    <name evidence="4" type="ORF">I0Q91_09610</name>
</gene>
<evidence type="ECO:0000256" key="2">
    <source>
        <dbReference type="RuleBase" id="RU003749"/>
    </source>
</evidence>
<dbReference type="GO" id="GO:0043856">
    <property type="term" value="F:anti-sigma factor antagonist activity"/>
    <property type="evidence" value="ECO:0007669"/>
    <property type="project" value="InterPro"/>
</dbReference>
<dbReference type="Pfam" id="PF01740">
    <property type="entry name" value="STAS"/>
    <property type="match status" value="1"/>
</dbReference>